<dbReference type="InterPro" id="IPR008271">
    <property type="entry name" value="Ser/Thr_kinase_AS"/>
</dbReference>
<evidence type="ECO:0000256" key="5">
    <source>
        <dbReference type="ARBA" id="ARBA00022692"/>
    </source>
</evidence>
<organism evidence="20 21">
    <name type="scientific">Mikania micrantha</name>
    <name type="common">bitter vine</name>
    <dbReference type="NCBI Taxonomy" id="192012"/>
    <lineage>
        <taxon>Eukaryota</taxon>
        <taxon>Viridiplantae</taxon>
        <taxon>Streptophyta</taxon>
        <taxon>Embryophyta</taxon>
        <taxon>Tracheophyta</taxon>
        <taxon>Spermatophyta</taxon>
        <taxon>Magnoliopsida</taxon>
        <taxon>eudicotyledons</taxon>
        <taxon>Gunneridae</taxon>
        <taxon>Pentapetalae</taxon>
        <taxon>asterids</taxon>
        <taxon>campanulids</taxon>
        <taxon>Asterales</taxon>
        <taxon>Asteraceae</taxon>
        <taxon>Asteroideae</taxon>
        <taxon>Heliantheae alliance</taxon>
        <taxon>Eupatorieae</taxon>
        <taxon>Mikania</taxon>
    </lineage>
</organism>
<dbReference type="Pfam" id="PF01657">
    <property type="entry name" value="Stress-antifung"/>
    <property type="match status" value="2"/>
</dbReference>
<keyword evidence="7" id="KW-0677">Repeat</keyword>
<keyword evidence="14" id="KW-0325">Glycoprotein</keyword>
<feature type="region of interest" description="Disordered" evidence="16">
    <location>
        <begin position="15"/>
        <end position="59"/>
    </location>
</feature>
<dbReference type="PROSITE" id="PS00107">
    <property type="entry name" value="PROTEIN_KINASE_ATP"/>
    <property type="match status" value="1"/>
</dbReference>
<dbReference type="Gene3D" id="3.30.200.20">
    <property type="entry name" value="Phosphorylase Kinase, domain 1"/>
    <property type="match status" value="1"/>
</dbReference>
<feature type="region of interest" description="Disordered" evidence="16">
    <location>
        <begin position="264"/>
        <end position="286"/>
    </location>
</feature>
<proteinExistence type="predicted"/>
<keyword evidence="12 17" id="KW-0472">Membrane</keyword>
<keyword evidence="4" id="KW-0808">Transferase</keyword>
<dbReference type="InterPro" id="IPR002902">
    <property type="entry name" value="GNK2"/>
</dbReference>
<evidence type="ECO:0000313" key="21">
    <source>
        <dbReference type="Proteomes" id="UP000326396"/>
    </source>
</evidence>
<dbReference type="FunFam" id="1.10.510.10:FF:000343">
    <property type="entry name" value="Cysteine-rich receptor-like protein kinase 28"/>
    <property type="match status" value="1"/>
</dbReference>
<comment type="subcellular location">
    <subcellularLocation>
        <location evidence="1">Membrane</location>
        <topology evidence="1">Single-pass membrane protein</topology>
    </subcellularLocation>
</comment>
<keyword evidence="21" id="KW-1185">Reference proteome</keyword>
<dbReference type="Gene3D" id="3.30.430.20">
    <property type="entry name" value="Gnk2 domain, C-X8-C-X2-C motif"/>
    <property type="match status" value="2"/>
</dbReference>
<feature type="domain" description="Gnk2-homologous" evidence="19">
    <location>
        <begin position="45"/>
        <end position="147"/>
    </location>
</feature>
<gene>
    <name evidence="20" type="ORF">E3N88_04583</name>
</gene>
<dbReference type="PANTHER" id="PTHR27002:SF1073">
    <property type="entry name" value="CYSTEINE-RICH RECEPTOR-LIKE PROTEIN KINASE 29"/>
    <property type="match status" value="1"/>
</dbReference>
<dbReference type="GO" id="GO:0009737">
    <property type="term" value="P:response to abscisic acid"/>
    <property type="evidence" value="ECO:0007669"/>
    <property type="project" value="UniProtKB-ARBA"/>
</dbReference>
<evidence type="ECO:0000256" key="4">
    <source>
        <dbReference type="ARBA" id="ARBA00022679"/>
    </source>
</evidence>
<keyword evidence="13" id="KW-0675">Receptor</keyword>
<keyword evidence="6" id="KW-0732">Signal</keyword>
<reference evidence="20 21" key="1">
    <citation type="submission" date="2019-05" db="EMBL/GenBank/DDBJ databases">
        <title>Mikania micrantha, genome provides insights into the molecular mechanism of rapid growth.</title>
        <authorList>
            <person name="Liu B."/>
        </authorList>
    </citation>
    <scope>NUCLEOTIDE SEQUENCE [LARGE SCALE GENOMIC DNA]</scope>
    <source>
        <strain evidence="20">NLD-2019</strain>
        <tissue evidence="20">Leaf</tissue>
    </source>
</reference>
<dbReference type="Proteomes" id="UP000326396">
    <property type="component" value="Linkage Group LG10"/>
</dbReference>
<dbReference type="FunFam" id="3.30.430.20:FF:000002">
    <property type="entry name" value="Cysteine-rich receptor-like protein kinase 10"/>
    <property type="match status" value="1"/>
</dbReference>
<evidence type="ECO:0000256" key="6">
    <source>
        <dbReference type="ARBA" id="ARBA00022729"/>
    </source>
</evidence>
<dbReference type="GO" id="GO:0004674">
    <property type="term" value="F:protein serine/threonine kinase activity"/>
    <property type="evidence" value="ECO:0007669"/>
    <property type="project" value="UniProtKB-KW"/>
</dbReference>
<evidence type="ECO:0000256" key="7">
    <source>
        <dbReference type="ARBA" id="ARBA00022737"/>
    </source>
</evidence>
<evidence type="ECO:0000259" key="18">
    <source>
        <dbReference type="PROSITE" id="PS50011"/>
    </source>
</evidence>
<feature type="binding site" evidence="15">
    <location>
        <position position="390"/>
    </location>
    <ligand>
        <name>ATP</name>
        <dbReference type="ChEBI" id="CHEBI:30616"/>
    </ligand>
</feature>
<feature type="domain" description="Gnk2-homologous" evidence="19">
    <location>
        <begin position="151"/>
        <end position="258"/>
    </location>
</feature>
<feature type="compositionally biased region" description="Acidic residues" evidence="16">
    <location>
        <begin position="26"/>
        <end position="41"/>
    </location>
</feature>
<dbReference type="SUPFAM" id="SSF56112">
    <property type="entry name" value="Protein kinase-like (PK-like)"/>
    <property type="match status" value="1"/>
</dbReference>
<dbReference type="AlphaFoldDB" id="A0A5N6PUV7"/>
<evidence type="ECO:0000256" key="8">
    <source>
        <dbReference type="ARBA" id="ARBA00022741"/>
    </source>
</evidence>
<evidence type="ECO:0000256" key="15">
    <source>
        <dbReference type="PROSITE-ProRule" id="PRU10141"/>
    </source>
</evidence>
<keyword evidence="2" id="KW-0723">Serine/threonine-protein kinase</keyword>
<accession>A0A5N6PUV7</accession>
<dbReference type="Gene3D" id="1.10.510.10">
    <property type="entry name" value="Transferase(Phosphotransferase) domain 1"/>
    <property type="match status" value="1"/>
</dbReference>
<evidence type="ECO:0000256" key="2">
    <source>
        <dbReference type="ARBA" id="ARBA00022527"/>
    </source>
</evidence>
<dbReference type="PANTHER" id="PTHR27002">
    <property type="entry name" value="RECEPTOR-LIKE SERINE/THREONINE-PROTEIN KINASE SD1-8"/>
    <property type="match status" value="1"/>
</dbReference>
<dbReference type="OrthoDB" id="4062651at2759"/>
<feature type="domain" description="Protein kinase" evidence="18">
    <location>
        <begin position="362"/>
        <end position="638"/>
    </location>
</feature>
<keyword evidence="11 17" id="KW-1133">Transmembrane helix</keyword>
<evidence type="ECO:0000256" key="13">
    <source>
        <dbReference type="ARBA" id="ARBA00023170"/>
    </source>
</evidence>
<dbReference type="EMBL" id="SZYD01000002">
    <property type="protein sequence ID" value="KAD7117315.1"/>
    <property type="molecule type" value="Genomic_DNA"/>
</dbReference>
<evidence type="ECO:0000256" key="9">
    <source>
        <dbReference type="ARBA" id="ARBA00022777"/>
    </source>
</evidence>
<dbReference type="CDD" id="cd23509">
    <property type="entry name" value="Gnk2-like"/>
    <property type="match status" value="2"/>
</dbReference>
<dbReference type="PROSITE" id="PS00108">
    <property type="entry name" value="PROTEIN_KINASE_ST"/>
    <property type="match status" value="1"/>
</dbReference>
<dbReference type="PROSITE" id="PS51473">
    <property type="entry name" value="GNK2"/>
    <property type="match status" value="2"/>
</dbReference>
<evidence type="ECO:0000256" key="14">
    <source>
        <dbReference type="ARBA" id="ARBA00023180"/>
    </source>
</evidence>
<evidence type="ECO:0000256" key="11">
    <source>
        <dbReference type="ARBA" id="ARBA00022989"/>
    </source>
</evidence>
<comment type="caution">
    <text evidence="20">The sequence shown here is derived from an EMBL/GenBank/DDBJ whole genome shotgun (WGS) entry which is preliminary data.</text>
</comment>
<dbReference type="InterPro" id="IPR000719">
    <property type="entry name" value="Prot_kinase_dom"/>
</dbReference>
<dbReference type="FunFam" id="3.30.200.20:FF:000142">
    <property type="entry name" value="Cysteine-rich receptor-like protein kinase 10"/>
    <property type="match status" value="1"/>
</dbReference>
<dbReference type="InterPro" id="IPR017441">
    <property type="entry name" value="Protein_kinase_ATP_BS"/>
</dbReference>
<keyword evidence="5 17" id="KW-0812">Transmembrane</keyword>
<keyword evidence="3" id="KW-0597">Phosphoprotein</keyword>
<evidence type="ECO:0000256" key="10">
    <source>
        <dbReference type="ARBA" id="ARBA00022840"/>
    </source>
</evidence>
<keyword evidence="10 15" id="KW-0067">ATP-binding</keyword>
<dbReference type="PROSITE" id="PS50011">
    <property type="entry name" value="PROTEIN_KINASE_DOM"/>
    <property type="match status" value="1"/>
</dbReference>
<feature type="compositionally biased region" description="Basic and acidic residues" evidence="16">
    <location>
        <begin position="42"/>
        <end position="52"/>
    </location>
</feature>
<evidence type="ECO:0000256" key="17">
    <source>
        <dbReference type="SAM" id="Phobius"/>
    </source>
</evidence>
<name>A0A5N6PUV7_9ASTR</name>
<dbReference type="InterPro" id="IPR011009">
    <property type="entry name" value="Kinase-like_dom_sf"/>
</dbReference>
<feature type="region of interest" description="Disordered" evidence="16">
    <location>
        <begin position="750"/>
        <end position="777"/>
    </location>
</feature>
<evidence type="ECO:0000256" key="1">
    <source>
        <dbReference type="ARBA" id="ARBA00004167"/>
    </source>
</evidence>
<dbReference type="GO" id="GO:0005886">
    <property type="term" value="C:plasma membrane"/>
    <property type="evidence" value="ECO:0007669"/>
    <property type="project" value="TreeGrafter"/>
</dbReference>
<dbReference type="SMART" id="SM00220">
    <property type="entry name" value="S_TKc"/>
    <property type="match status" value="1"/>
</dbReference>
<dbReference type="CDD" id="cd14066">
    <property type="entry name" value="STKc_IRAK"/>
    <property type="match status" value="1"/>
</dbReference>
<evidence type="ECO:0000256" key="3">
    <source>
        <dbReference type="ARBA" id="ARBA00022553"/>
    </source>
</evidence>
<protein>
    <submittedName>
        <fullName evidence="20">Uncharacterized protein</fullName>
    </submittedName>
</protein>
<evidence type="ECO:0000313" key="20">
    <source>
        <dbReference type="EMBL" id="KAD7117315.1"/>
    </source>
</evidence>
<keyword evidence="9" id="KW-0418">Kinase</keyword>
<sequence length="777" mass="86755">MVQLLIEVCCQRKSNTPKEEKSLEEDKPEEEELLEETEQKEEEAPKEERGGEWEEAVPSKSAYERNLNANLATLPTTDNGFGFYNHATDPGSDSVYSNALCRGDVNPDVCRSCLNDSIVKVRQLCPNQKGALIYYDYCFMQYSYEVLVGTKYFYTYLAKPQNSTDIAVFNDALGQLLRELRLAAAAGGSERKFDSGSTSGPGLSTIYGLVQCTPDQSEEQCSACLEDVIDEISILMNGSIGGRVLLTTCNVRYESYRFFNQTPPLAPPSPPPPVIQPSPPVSPPPPSGKNNNTIIIITIIVVIVTVIILITSFCIFMRLKKKKRRTITPPPSEGLQTETMDIGTAESLHYDFSTVKVATNDFSEENKLGRGGFGIVYKGKLSDGKQIAVKRLARDSGQGDIEFKNEVFLVAKFQHRNLVRLLGFSIKASERLLIYEYMSNASLDQFIFDPTKRTILDWEKRYNIIKGIAKGLLYLHEDSRLKIIHRDMKASNVLLDAQMTPKIADFGMARLFKTEETQGDTSRIVGTYGYMAPEYAMHGQFSVKTDVFSYGVLLLEIVAGQKNQCFQNGECIEDLLSFAWKSWKNETAANIIDPILKIGTSSLRDIIRSIHIGLLCVQEKVVDRPTMASVILMLNSFSITLPIPTLPAIFMRSNIDPEMQLLQGCAIVRRKLKDGRGAWCMGTHNVGSQRLESILEIIVASRNQEIDLFLIKITLPGFCVLPINNNTNSRTPLRVFRCAVPIAQEASIEAVQRPNTQEHHKGVQVSRTGENQEDLGD</sequence>
<evidence type="ECO:0000256" key="12">
    <source>
        <dbReference type="ARBA" id="ARBA00023136"/>
    </source>
</evidence>
<dbReference type="Pfam" id="PF00069">
    <property type="entry name" value="Pkinase"/>
    <property type="match status" value="1"/>
</dbReference>
<feature type="transmembrane region" description="Helical" evidence="17">
    <location>
        <begin position="294"/>
        <end position="316"/>
    </location>
</feature>
<feature type="compositionally biased region" description="Basic and acidic residues" evidence="16">
    <location>
        <begin position="16"/>
        <end position="25"/>
    </location>
</feature>
<evidence type="ECO:0000259" key="19">
    <source>
        <dbReference type="PROSITE" id="PS51473"/>
    </source>
</evidence>
<dbReference type="GO" id="GO:0005524">
    <property type="term" value="F:ATP binding"/>
    <property type="evidence" value="ECO:0007669"/>
    <property type="project" value="UniProtKB-UniRule"/>
</dbReference>
<keyword evidence="8 15" id="KW-0547">Nucleotide-binding</keyword>
<evidence type="ECO:0000256" key="16">
    <source>
        <dbReference type="SAM" id="MobiDB-lite"/>
    </source>
</evidence>
<dbReference type="InterPro" id="IPR038408">
    <property type="entry name" value="GNK2_sf"/>
</dbReference>